<feature type="domain" description="MlaB-like STAS" evidence="1">
    <location>
        <begin position="43"/>
        <end position="126"/>
    </location>
</feature>
<dbReference type="Pfam" id="PF13466">
    <property type="entry name" value="STAS_2"/>
    <property type="match status" value="1"/>
</dbReference>
<organism evidence="2 3">
    <name type="scientific">Rhizobium wuzhouense</name>
    <dbReference type="NCBI Taxonomy" id="1986026"/>
    <lineage>
        <taxon>Bacteria</taxon>
        <taxon>Pseudomonadati</taxon>
        <taxon>Pseudomonadota</taxon>
        <taxon>Alphaproteobacteria</taxon>
        <taxon>Hyphomicrobiales</taxon>
        <taxon>Rhizobiaceae</taxon>
        <taxon>Rhizobium/Agrobacterium group</taxon>
        <taxon>Rhizobium</taxon>
    </lineage>
</organism>
<evidence type="ECO:0000259" key="1">
    <source>
        <dbReference type="Pfam" id="PF13466"/>
    </source>
</evidence>
<dbReference type="Proteomes" id="UP000247536">
    <property type="component" value="Unassembled WGS sequence"/>
</dbReference>
<name>A0ABX5NL68_9HYPH</name>
<sequence>MQWCAFRPRLRRRVRSQMAPHPPALRKDQHIGNSSMTEDLTTLRLEGALTIKTAAETRDRLLAAFQSAKTDRRPLEIEIAEDCDCDLTLPQLLLSAKATAAKDGIDLRIRADARGRFSTTLERAGLSAAVEGGSLVTMNGDQR</sequence>
<reference evidence="2 3" key="1">
    <citation type="submission" date="2018-06" db="EMBL/GenBank/DDBJ databases">
        <title>Rhizobium wuzhouense sp. nov., isolated from roots of Oryza officinalis.</title>
        <authorList>
            <person name="Yuan T."/>
        </authorList>
    </citation>
    <scope>NUCLEOTIDE SEQUENCE [LARGE SCALE GENOMIC DNA]</scope>
    <source>
        <strain evidence="2 3">W44</strain>
    </source>
</reference>
<accession>A0ABX5NL68</accession>
<evidence type="ECO:0000313" key="3">
    <source>
        <dbReference type="Proteomes" id="UP000247536"/>
    </source>
</evidence>
<protein>
    <recommendedName>
        <fullName evidence="1">MlaB-like STAS domain-containing protein</fullName>
    </recommendedName>
</protein>
<gene>
    <name evidence="2" type="ORF">DMY87_21025</name>
</gene>
<comment type="caution">
    <text evidence="2">The sequence shown here is derived from an EMBL/GenBank/DDBJ whole genome shotgun (WGS) entry which is preliminary data.</text>
</comment>
<dbReference type="InterPro" id="IPR058548">
    <property type="entry name" value="MlaB-like_STAS"/>
</dbReference>
<dbReference type="EMBL" id="QJRY01000009">
    <property type="protein sequence ID" value="PYB70391.1"/>
    <property type="molecule type" value="Genomic_DNA"/>
</dbReference>
<dbReference type="InterPro" id="IPR036513">
    <property type="entry name" value="STAS_dom_sf"/>
</dbReference>
<keyword evidence="3" id="KW-1185">Reference proteome</keyword>
<dbReference type="Gene3D" id="3.30.750.24">
    <property type="entry name" value="STAS domain"/>
    <property type="match status" value="1"/>
</dbReference>
<proteinExistence type="predicted"/>
<evidence type="ECO:0000313" key="2">
    <source>
        <dbReference type="EMBL" id="PYB70391.1"/>
    </source>
</evidence>